<dbReference type="Pfam" id="PF01479">
    <property type="entry name" value="S4"/>
    <property type="match status" value="1"/>
</dbReference>
<name>A0A379C4H2_9FIRM</name>
<dbReference type="OrthoDB" id="9812787at2"/>
<dbReference type="SMART" id="SM00363">
    <property type="entry name" value="S4"/>
    <property type="match status" value="1"/>
</dbReference>
<sequence>MVKLNKENLLNNINNSDDLYQLKKVLDKAFVVLKSYVDNSSDFLNPHELGLVKSILNSLDIGYSFDGGYDDYEYGVVNMYPSFLHGPKSESICAMKFPTIIGIKHKDVLGSLIGLGIDRRKIGDILIGKEFTYFFVKIEIKDFILYNLEKISNYNVKVCLKESTDVLPIIEYFYKDIVTSSLRLDTFLSQALNLSRSKIYDIISKDLVKVNFTPENKVSYKLKESDVISVKKYGRIIFHKILKTTKKDKYLCQIKIPK</sequence>
<dbReference type="PANTHER" id="PTHR13633:SF3">
    <property type="entry name" value="MITOCHONDRIAL TRANSCRIPTION RESCUE FACTOR 1"/>
    <property type="match status" value="1"/>
</dbReference>
<dbReference type="AlphaFoldDB" id="A0A379C4H2"/>
<feature type="domain" description="RNA-binding S4" evidence="2">
    <location>
        <begin position="182"/>
        <end position="242"/>
    </location>
</feature>
<gene>
    <name evidence="3" type="ORF">NCTC13149_00976</name>
</gene>
<evidence type="ECO:0000313" key="3">
    <source>
        <dbReference type="EMBL" id="SUB57160.1"/>
    </source>
</evidence>
<dbReference type="PANTHER" id="PTHR13633">
    <property type="entry name" value="MITOCHONDRIAL TRANSCRIPTION RESCUE FACTOR 1"/>
    <property type="match status" value="1"/>
</dbReference>
<organism evidence="3 4">
    <name type="scientific">Peptoniphilus lacrimalis</name>
    <dbReference type="NCBI Taxonomy" id="33031"/>
    <lineage>
        <taxon>Bacteria</taxon>
        <taxon>Bacillati</taxon>
        <taxon>Bacillota</taxon>
        <taxon>Tissierellia</taxon>
        <taxon>Tissierellales</taxon>
        <taxon>Peptoniphilaceae</taxon>
        <taxon>Peptoniphilus</taxon>
    </lineage>
</organism>
<accession>A0A379C4H2</accession>
<protein>
    <submittedName>
        <fullName evidence="3">Photosystem II S4 domain protein</fullName>
    </submittedName>
</protein>
<dbReference type="CDD" id="cd00165">
    <property type="entry name" value="S4"/>
    <property type="match status" value="1"/>
</dbReference>
<dbReference type="InterPro" id="IPR040591">
    <property type="entry name" value="RqcP2_RBD"/>
</dbReference>
<dbReference type="Pfam" id="PF17774">
    <property type="entry name" value="YlmH_RBD"/>
    <property type="match status" value="1"/>
</dbReference>
<keyword evidence="1" id="KW-0694">RNA-binding</keyword>
<dbReference type="RefSeq" id="WP_019034594.1">
    <property type="nucleotide sequence ID" value="NZ_UGSZ01000001.1"/>
</dbReference>
<dbReference type="Gene3D" id="3.30.1370.160">
    <property type="match status" value="1"/>
</dbReference>
<dbReference type="Proteomes" id="UP000255517">
    <property type="component" value="Unassembled WGS sequence"/>
</dbReference>
<dbReference type="STRING" id="1122949.GCA_000378725_00718"/>
<dbReference type="EMBL" id="UGSZ01000001">
    <property type="protein sequence ID" value="SUB57160.1"/>
    <property type="molecule type" value="Genomic_DNA"/>
</dbReference>
<dbReference type="InterPro" id="IPR002942">
    <property type="entry name" value="S4_RNA-bd"/>
</dbReference>
<dbReference type="SUPFAM" id="SSF55174">
    <property type="entry name" value="Alpha-L RNA-binding motif"/>
    <property type="match status" value="1"/>
</dbReference>
<evidence type="ECO:0000256" key="1">
    <source>
        <dbReference type="PROSITE-ProRule" id="PRU00182"/>
    </source>
</evidence>
<dbReference type="GO" id="GO:0003723">
    <property type="term" value="F:RNA binding"/>
    <property type="evidence" value="ECO:0007669"/>
    <property type="project" value="UniProtKB-KW"/>
</dbReference>
<dbReference type="PROSITE" id="PS50889">
    <property type="entry name" value="S4"/>
    <property type="match status" value="1"/>
</dbReference>
<proteinExistence type="predicted"/>
<dbReference type="Gene3D" id="3.10.290.10">
    <property type="entry name" value="RNA-binding S4 domain"/>
    <property type="match status" value="1"/>
</dbReference>
<dbReference type="InterPro" id="IPR012677">
    <property type="entry name" value="Nucleotide-bd_a/b_plait_sf"/>
</dbReference>
<evidence type="ECO:0000313" key="4">
    <source>
        <dbReference type="Proteomes" id="UP000255517"/>
    </source>
</evidence>
<reference evidence="3 4" key="1">
    <citation type="submission" date="2018-06" db="EMBL/GenBank/DDBJ databases">
        <authorList>
            <consortium name="Pathogen Informatics"/>
            <person name="Doyle S."/>
        </authorList>
    </citation>
    <scope>NUCLEOTIDE SEQUENCE [LARGE SCALE GENOMIC DNA]</scope>
    <source>
        <strain evidence="3 4">NCTC13149</strain>
    </source>
</reference>
<evidence type="ECO:0000259" key="2">
    <source>
        <dbReference type="SMART" id="SM00363"/>
    </source>
</evidence>
<dbReference type="Gene3D" id="3.30.70.330">
    <property type="match status" value="1"/>
</dbReference>
<dbReference type="InterPro" id="IPR036986">
    <property type="entry name" value="S4_RNA-bd_sf"/>
</dbReference>